<protein>
    <submittedName>
        <fullName evidence="2">Uncharacterized protein</fullName>
    </submittedName>
</protein>
<dbReference type="EMBL" id="MNCJ02000323">
    <property type="protein sequence ID" value="KAF5794322.1"/>
    <property type="molecule type" value="Genomic_DNA"/>
</dbReference>
<feature type="compositionally biased region" description="Low complexity" evidence="1">
    <location>
        <begin position="1"/>
        <end position="10"/>
    </location>
</feature>
<gene>
    <name evidence="2" type="ORF">HanXRQr2_Chr08g0326781</name>
</gene>
<evidence type="ECO:0000313" key="3">
    <source>
        <dbReference type="Proteomes" id="UP000215914"/>
    </source>
</evidence>
<comment type="caution">
    <text evidence="2">The sequence shown here is derived from an EMBL/GenBank/DDBJ whole genome shotgun (WGS) entry which is preliminary data.</text>
</comment>
<evidence type="ECO:0000256" key="1">
    <source>
        <dbReference type="SAM" id="MobiDB-lite"/>
    </source>
</evidence>
<dbReference type="Gramene" id="mRNA:HanXRQr2_Chr08g0326781">
    <property type="protein sequence ID" value="CDS:HanXRQr2_Chr08g0326781.1"/>
    <property type="gene ID" value="HanXRQr2_Chr08g0326781"/>
</dbReference>
<keyword evidence="3" id="KW-1185">Reference proteome</keyword>
<proteinExistence type="predicted"/>
<reference evidence="2" key="2">
    <citation type="submission" date="2020-06" db="EMBL/GenBank/DDBJ databases">
        <title>Helianthus annuus Genome sequencing and assembly Release 2.</title>
        <authorList>
            <person name="Gouzy J."/>
            <person name="Langlade N."/>
            <person name="Munos S."/>
        </authorList>
    </citation>
    <scope>NUCLEOTIDE SEQUENCE</scope>
    <source>
        <tissue evidence="2">Leaves</tissue>
    </source>
</reference>
<sequence>MRSPHLRTSSPPRPSSRNQTTHDRIVLRPQAQPSQWWWWFRRALRFSGRRGKLLR</sequence>
<dbReference type="AlphaFoldDB" id="A0A9K3ICT1"/>
<accession>A0A9K3ICT1</accession>
<name>A0A9K3ICT1_HELAN</name>
<reference evidence="2" key="1">
    <citation type="journal article" date="2017" name="Nature">
        <title>The sunflower genome provides insights into oil metabolism, flowering and Asterid evolution.</title>
        <authorList>
            <person name="Badouin H."/>
            <person name="Gouzy J."/>
            <person name="Grassa C.J."/>
            <person name="Murat F."/>
            <person name="Staton S.E."/>
            <person name="Cottret L."/>
            <person name="Lelandais-Briere C."/>
            <person name="Owens G.L."/>
            <person name="Carrere S."/>
            <person name="Mayjonade B."/>
            <person name="Legrand L."/>
            <person name="Gill N."/>
            <person name="Kane N.C."/>
            <person name="Bowers J.E."/>
            <person name="Hubner S."/>
            <person name="Bellec A."/>
            <person name="Berard A."/>
            <person name="Berges H."/>
            <person name="Blanchet N."/>
            <person name="Boniface M.C."/>
            <person name="Brunel D."/>
            <person name="Catrice O."/>
            <person name="Chaidir N."/>
            <person name="Claudel C."/>
            <person name="Donnadieu C."/>
            <person name="Faraut T."/>
            <person name="Fievet G."/>
            <person name="Helmstetter N."/>
            <person name="King M."/>
            <person name="Knapp S.J."/>
            <person name="Lai Z."/>
            <person name="Le Paslier M.C."/>
            <person name="Lippi Y."/>
            <person name="Lorenzon L."/>
            <person name="Mandel J.R."/>
            <person name="Marage G."/>
            <person name="Marchand G."/>
            <person name="Marquand E."/>
            <person name="Bret-Mestries E."/>
            <person name="Morien E."/>
            <person name="Nambeesan S."/>
            <person name="Nguyen T."/>
            <person name="Pegot-Espagnet P."/>
            <person name="Pouilly N."/>
            <person name="Raftis F."/>
            <person name="Sallet E."/>
            <person name="Schiex T."/>
            <person name="Thomas J."/>
            <person name="Vandecasteele C."/>
            <person name="Vares D."/>
            <person name="Vear F."/>
            <person name="Vautrin S."/>
            <person name="Crespi M."/>
            <person name="Mangin B."/>
            <person name="Burke J.M."/>
            <person name="Salse J."/>
            <person name="Munos S."/>
            <person name="Vincourt P."/>
            <person name="Rieseberg L.H."/>
            <person name="Langlade N.B."/>
        </authorList>
    </citation>
    <scope>NUCLEOTIDE SEQUENCE</scope>
    <source>
        <tissue evidence="2">Leaves</tissue>
    </source>
</reference>
<feature type="region of interest" description="Disordered" evidence="1">
    <location>
        <begin position="1"/>
        <end position="26"/>
    </location>
</feature>
<evidence type="ECO:0000313" key="2">
    <source>
        <dbReference type="EMBL" id="KAF5794322.1"/>
    </source>
</evidence>
<organism evidence="2 3">
    <name type="scientific">Helianthus annuus</name>
    <name type="common">Common sunflower</name>
    <dbReference type="NCBI Taxonomy" id="4232"/>
    <lineage>
        <taxon>Eukaryota</taxon>
        <taxon>Viridiplantae</taxon>
        <taxon>Streptophyta</taxon>
        <taxon>Embryophyta</taxon>
        <taxon>Tracheophyta</taxon>
        <taxon>Spermatophyta</taxon>
        <taxon>Magnoliopsida</taxon>
        <taxon>eudicotyledons</taxon>
        <taxon>Gunneridae</taxon>
        <taxon>Pentapetalae</taxon>
        <taxon>asterids</taxon>
        <taxon>campanulids</taxon>
        <taxon>Asterales</taxon>
        <taxon>Asteraceae</taxon>
        <taxon>Asteroideae</taxon>
        <taxon>Heliantheae alliance</taxon>
        <taxon>Heliantheae</taxon>
        <taxon>Helianthus</taxon>
    </lineage>
</organism>
<dbReference type="Proteomes" id="UP000215914">
    <property type="component" value="Unassembled WGS sequence"/>
</dbReference>